<name>A0A0P0RFI2_9BURK</name>
<reference evidence="1 2" key="1">
    <citation type="journal article" date="2014" name="Genome Announc.">
        <title>Draft Genome Sequence of the Haloacid-Degrading Burkholderia caribensis Strain MBA4.</title>
        <authorList>
            <person name="Pan Y."/>
            <person name="Kong K.F."/>
            <person name="Tsang J.S."/>
        </authorList>
    </citation>
    <scope>NUCLEOTIDE SEQUENCE [LARGE SCALE GENOMIC DNA]</scope>
    <source>
        <strain evidence="1 2">MBA4</strain>
    </source>
</reference>
<protein>
    <submittedName>
        <fullName evidence="1">Uncharacterized protein</fullName>
    </submittedName>
</protein>
<evidence type="ECO:0000313" key="1">
    <source>
        <dbReference type="EMBL" id="ALL67204.1"/>
    </source>
</evidence>
<accession>A0A0P0RFI2</accession>
<gene>
    <name evidence="1" type="ORF">K788_0005253</name>
</gene>
<dbReference type="Proteomes" id="UP000019146">
    <property type="component" value="Chromosome 2"/>
</dbReference>
<sequence length="39" mass="4169">MVRDVSSCESAVLYVGTTYTQFAAMGPWIFRIVGQGVGA</sequence>
<organism evidence="1 2">
    <name type="scientific">Paraburkholderia caribensis MBA4</name>
    <dbReference type="NCBI Taxonomy" id="1323664"/>
    <lineage>
        <taxon>Bacteria</taxon>
        <taxon>Pseudomonadati</taxon>
        <taxon>Pseudomonadota</taxon>
        <taxon>Betaproteobacteria</taxon>
        <taxon>Burkholderiales</taxon>
        <taxon>Burkholderiaceae</taxon>
        <taxon>Paraburkholderia</taxon>
    </lineage>
</organism>
<dbReference type="AlphaFoldDB" id="A0A0P0RFI2"/>
<dbReference type="EMBL" id="CP012747">
    <property type="protein sequence ID" value="ALL67204.1"/>
    <property type="molecule type" value="Genomic_DNA"/>
</dbReference>
<dbReference type="KEGG" id="bcai:K788_0005253"/>
<evidence type="ECO:0000313" key="2">
    <source>
        <dbReference type="Proteomes" id="UP000019146"/>
    </source>
</evidence>
<proteinExistence type="predicted"/>